<comment type="caution">
    <text evidence="5">The sequence shown here is derived from an EMBL/GenBank/DDBJ whole genome shotgun (WGS) entry which is preliminary data.</text>
</comment>
<evidence type="ECO:0000256" key="2">
    <source>
        <dbReference type="SAM" id="MobiDB-lite"/>
    </source>
</evidence>
<accession>A0ABP7FZE2</accession>
<keyword evidence="6" id="KW-1185">Reference proteome</keyword>
<dbReference type="EMBL" id="BAABDD010000015">
    <property type="protein sequence ID" value="GAA3750883.1"/>
    <property type="molecule type" value="Genomic_DNA"/>
</dbReference>
<feature type="domain" description="Cell envelope-related transcriptional attenuator" evidence="3">
    <location>
        <begin position="74"/>
        <end position="229"/>
    </location>
</feature>
<proteinExistence type="inferred from homology"/>
<dbReference type="PANTHER" id="PTHR33392:SF6">
    <property type="entry name" value="POLYISOPRENYL-TEICHOIC ACID--PEPTIDOGLYCAN TEICHOIC ACID TRANSFERASE TAGU"/>
    <property type="match status" value="1"/>
</dbReference>
<evidence type="ECO:0000313" key="6">
    <source>
        <dbReference type="Proteomes" id="UP001500908"/>
    </source>
</evidence>
<dbReference type="InterPro" id="IPR050922">
    <property type="entry name" value="LytR/CpsA/Psr_CW_biosynth"/>
</dbReference>
<dbReference type="Proteomes" id="UP001500908">
    <property type="component" value="Unassembled WGS sequence"/>
</dbReference>
<dbReference type="Gene3D" id="3.30.70.2390">
    <property type="match status" value="1"/>
</dbReference>
<dbReference type="Gene3D" id="3.40.630.190">
    <property type="entry name" value="LCP protein"/>
    <property type="match status" value="1"/>
</dbReference>
<dbReference type="RefSeq" id="WP_344972679.1">
    <property type="nucleotide sequence ID" value="NZ_BAABDD010000015.1"/>
</dbReference>
<organism evidence="5 6">
    <name type="scientific">Salinactinospora qingdaonensis</name>
    <dbReference type="NCBI Taxonomy" id="702744"/>
    <lineage>
        <taxon>Bacteria</taxon>
        <taxon>Bacillati</taxon>
        <taxon>Actinomycetota</taxon>
        <taxon>Actinomycetes</taxon>
        <taxon>Streptosporangiales</taxon>
        <taxon>Nocardiopsidaceae</taxon>
        <taxon>Salinactinospora</taxon>
    </lineage>
</organism>
<feature type="domain" description="LytR/CpsA/Psr regulator C-terminal" evidence="4">
    <location>
        <begin position="348"/>
        <end position="432"/>
    </location>
</feature>
<dbReference type="InterPro" id="IPR027381">
    <property type="entry name" value="LytR/CpsA/Psr_C"/>
</dbReference>
<reference evidence="6" key="1">
    <citation type="journal article" date="2019" name="Int. J. Syst. Evol. Microbiol.">
        <title>The Global Catalogue of Microorganisms (GCM) 10K type strain sequencing project: providing services to taxonomists for standard genome sequencing and annotation.</title>
        <authorList>
            <consortium name="The Broad Institute Genomics Platform"/>
            <consortium name="The Broad Institute Genome Sequencing Center for Infectious Disease"/>
            <person name="Wu L."/>
            <person name="Ma J."/>
        </authorList>
    </citation>
    <scope>NUCLEOTIDE SEQUENCE [LARGE SCALE GENOMIC DNA]</scope>
    <source>
        <strain evidence="6">JCM 17137</strain>
    </source>
</reference>
<feature type="region of interest" description="Disordered" evidence="2">
    <location>
        <begin position="312"/>
        <end position="342"/>
    </location>
</feature>
<feature type="region of interest" description="Disordered" evidence="2">
    <location>
        <begin position="433"/>
        <end position="460"/>
    </location>
</feature>
<evidence type="ECO:0000256" key="1">
    <source>
        <dbReference type="ARBA" id="ARBA00006068"/>
    </source>
</evidence>
<dbReference type="InterPro" id="IPR004474">
    <property type="entry name" value="LytR_CpsA_psr"/>
</dbReference>
<dbReference type="Pfam" id="PF13399">
    <property type="entry name" value="LytR_C"/>
    <property type="match status" value="1"/>
</dbReference>
<evidence type="ECO:0008006" key="7">
    <source>
        <dbReference type="Google" id="ProtNLM"/>
    </source>
</evidence>
<evidence type="ECO:0000259" key="3">
    <source>
        <dbReference type="Pfam" id="PF03816"/>
    </source>
</evidence>
<evidence type="ECO:0000313" key="5">
    <source>
        <dbReference type="EMBL" id="GAA3750883.1"/>
    </source>
</evidence>
<dbReference type="Pfam" id="PF03816">
    <property type="entry name" value="LytR_cpsA_psr"/>
    <property type="match status" value="1"/>
</dbReference>
<dbReference type="PANTHER" id="PTHR33392">
    <property type="entry name" value="POLYISOPRENYL-TEICHOIC ACID--PEPTIDOGLYCAN TEICHOIC ACID TRANSFERASE TAGU"/>
    <property type="match status" value="1"/>
</dbReference>
<sequence>MAVITTVLVIASSLTAYGAYHDIYGNINQETIDTDAMGERPEKIEGVINILMTGSDVRSGANAEYGGDDIEGERPDTIIIAHISPDHGATLVNLPRDSLLQLPACSPIDDKEGYAAHQGVINSTVAFGGMQCLWKTVEELTGIRLDHFVSVDFTGFIEVVEALGGVEMCIPEPISDPKAHLELDAGQQVLDGEQSLGYVRSRYGQGDGSDLSRIKRQQDFMGAMLRKATSSEILASPANLHDFLGSVTDSITTDDELTLERMVDIAITMRETKMSDIRFITVPNGLHPDNENRVAWSEPDASQLFAAIAADKDLSSSDDEDGESDDSGNDDSGDSSEDDTATVEPAVVSVEVINGEGTPGLASDVGSQLTERGFQVVGAANPQGTVPEQTTVYYGTGHQNHAQTLADELATATTAEDPTLGSTVKLVISNDWNGLSESEEAVLPDSTESKTAEKQTNACS</sequence>
<feature type="compositionally biased region" description="Acidic residues" evidence="2">
    <location>
        <begin position="316"/>
        <end position="341"/>
    </location>
</feature>
<comment type="similarity">
    <text evidence="1">Belongs to the LytR/CpsA/Psr (LCP) family.</text>
</comment>
<name>A0ABP7FZE2_9ACTN</name>
<dbReference type="NCBIfam" id="TIGR00350">
    <property type="entry name" value="lytR_cpsA_psr"/>
    <property type="match status" value="1"/>
</dbReference>
<gene>
    <name evidence="5" type="ORF">GCM10022402_32510</name>
</gene>
<protein>
    <recommendedName>
        <fullName evidence="7">Transcriptional attenuator, LytR family</fullName>
    </recommendedName>
</protein>
<evidence type="ECO:0000259" key="4">
    <source>
        <dbReference type="Pfam" id="PF13399"/>
    </source>
</evidence>